<feature type="compositionally biased region" description="Basic residues" evidence="1">
    <location>
        <begin position="95"/>
        <end position="110"/>
    </location>
</feature>
<dbReference type="VEuPathDB" id="FungiDB:SAPIO_CDS1165"/>
<reference evidence="4 5" key="1">
    <citation type="journal article" date="2014" name="Genome Announc.">
        <title>Draft genome sequence of the pathogenic fungus Scedosporium apiospermum.</title>
        <authorList>
            <person name="Vandeputte P."/>
            <person name="Ghamrawi S."/>
            <person name="Rechenmann M."/>
            <person name="Iltis A."/>
            <person name="Giraud S."/>
            <person name="Fleury M."/>
            <person name="Thornton C."/>
            <person name="Delhaes L."/>
            <person name="Meyer W."/>
            <person name="Papon N."/>
            <person name="Bouchara J.P."/>
        </authorList>
    </citation>
    <scope>NUCLEOTIDE SEQUENCE [LARGE SCALE GENOMIC DNA]</scope>
    <source>
        <strain evidence="4 5">IHEM 14462</strain>
    </source>
</reference>
<dbReference type="GeneID" id="27720237"/>
<evidence type="ECO:0000256" key="1">
    <source>
        <dbReference type="SAM" id="MobiDB-lite"/>
    </source>
</evidence>
<feature type="compositionally biased region" description="Acidic residues" evidence="1">
    <location>
        <begin position="33"/>
        <end position="68"/>
    </location>
</feature>
<accession>A0A084GG02</accession>
<keyword evidence="2" id="KW-1133">Transmembrane helix</keyword>
<dbReference type="SUPFAM" id="SSF81383">
    <property type="entry name" value="F-box domain"/>
    <property type="match status" value="1"/>
</dbReference>
<dbReference type="KEGG" id="sapo:SAPIO_CDS1165"/>
<evidence type="ECO:0000256" key="2">
    <source>
        <dbReference type="SAM" id="Phobius"/>
    </source>
</evidence>
<gene>
    <name evidence="4" type="ORF">SAPIO_CDS1165</name>
</gene>
<feature type="domain" description="F-box" evidence="3">
    <location>
        <begin position="150"/>
        <end position="195"/>
    </location>
</feature>
<feature type="transmembrane region" description="Helical" evidence="2">
    <location>
        <begin position="290"/>
        <end position="311"/>
    </location>
</feature>
<feature type="region of interest" description="Disordered" evidence="1">
    <location>
        <begin position="21"/>
        <end position="146"/>
    </location>
</feature>
<feature type="transmembrane region" description="Helical" evidence="2">
    <location>
        <begin position="323"/>
        <end position="346"/>
    </location>
</feature>
<keyword evidence="2" id="KW-0812">Transmembrane</keyword>
<evidence type="ECO:0000313" key="4">
    <source>
        <dbReference type="EMBL" id="KEZ46264.1"/>
    </source>
</evidence>
<dbReference type="InterPro" id="IPR001810">
    <property type="entry name" value="F-box_dom"/>
</dbReference>
<proteinExistence type="predicted"/>
<dbReference type="OrthoDB" id="4759647at2759"/>
<keyword evidence="2" id="KW-0472">Membrane</keyword>
<feature type="transmembrane region" description="Helical" evidence="2">
    <location>
        <begin position="366"/>
        <end position="383"/>
    </location>
</feature>
<feature type="transmembrane region" description="Helical" evidence="2">
    <location>
        <begin position="261"/>
        <end position="278"/>
    </location>
</feature>
<name>A0A084GG02_PSEDA</name>
<keyword evidence="5" id="KW-1185">Reference proteome</keyword>
<sequence length="398" mass="44559">MPSDLALRPARERLAALFQSVLGSFRRGNHEGSDDDDDDEEEDDDVIDAAAEDSSDDDEIGEDDDDDITSVSSSSLSSSSEESLSVPVLPDPPRRTHSGGARRRSRRTKSKLLPALPSFANSGLQKYGPRLGLHPNTRNATGTAQGRPATLNITDLPTELQVLIISELDFADIQQLRLANHFYHSLITKSLLKDIYGATLEGVILSHCHLCLRRDPARNALLYADITHPKYPFCSRCVDCAVRRNELVPGCRVSMGNFRSAWISVVISGIPLIIINLRRPMTDRTYGWSLMLEFFLLSLWILPTYAIGRIVASPGFTMTKATIATLIFCALNLIFRLFNTLGNLILLSEFKFWRRKKPDLPLPHRLFNFFVVALVFWTYPRAVEQSYPPLRPRSSGSK</sequence>
<dbReference type="AlphaFoldDB" id="A0A084GG02"/>
<dbReference type="RefSeq" id="XP_016646063.1">
    <property type="nucleotide sequence ID" value="XM_016784508.1"/>
</dbReference>
<dbReference type="Proteomes" id="UP000028545">
    <property type="component" value="Unassembled WGS sequence"/>
</dbReference>
<organism evidence="4 5">
    <name type="scientific">Pseudallescheria apiosperma</name>
    <name type="common">Scedosporium apiospermum</name>
    <dbReference type="NCBI Taxonomy" id="563466"/>
    <lineage>
        <taxon>Eukaryota</taxon>
        <taxon>Fungi</taxon>
        <taxon>Dikarya</taxon>
        <taxon>Ascomycota</taxon>
        <taxon>Pezizomycotina</taxon>
        <taxon>Sordariomycetes</taxon>
        <taxon>Hypocreomycetidae</taxon>
        <taxon>Microascales</taxon>
        <taxon>Microascaceae</taxon>
        <taxon>Scedosporium</taxon>
    </lineage>
</organism>
<feature type="compositionally biased region" description="Low complexity" evidence="1">
    <location>
        <begin position="69"/>
        <end position="86"/>
    </location>
</feature>
<dbReference type="InterPro" id="IPR036047">
    <property type="entry name" value="F-box-like_dom_sf"/>
</dbReference>
<dbReference type="EMBL" id="JOWA01000044">
    <property type="protein sequence ID" value="KEZ46264.1"/>
    <property type="molecule type" value="Genomic_DNA"/>
</dbReference>
<dbReference type="HOGENOM" id="CLU_692902_0_0_1"/>
<evidence type="ECO:0000259" key="3">
    <source>
        <dbReference type="PROSITE" id="PS50181"/>
    </source>
</evidence>
<protein>
    <recommendedName>
        <fullName evidence="3">F-box domain-containing protein</fullName>
    </recommendedName>
</protein>
<evidence type="ECO:0000313" key="5">
    <source>
        <dbReference type="Proteomes" id="UP000028545"/>
    </source>
</evidence>
<comment type="caution">
    <text evidence="4">The sequence shown here is derived from an EMBL/GenBank/DDBJ whole genome shotgun (WGS) entry which is preliminary data.</text>
</comment>
<dbReference type="PROSITE" id="PS50181">
    <property type="entry name" value="FBOX"/>
    <property type="match status" value="1"/>
</dbReference>